<keyword evidence="1" id="KW-0732">Signal</keyword>
<evidence type="ECO:0008006" key="4">
    <source>
        <dbReference type="Google" id="ProtNLM"/>
    </source>
</evidence>
<dbReference type="RefSeq" id="WP_048443125.1">
    <property type="nucleotide sequence ID" value="NZ_LABY01000030.1"/>
</dbReference>
<evidence type="ECO:0000313" key="2">
    <source>
        <dbReference type="EMBL" id="KMO41604.1"/>
    </source>
</evidence>
<sequence>MRSSVTALFSALLTAPTGASELTVSVQIPRLEVAEYHRPYVAVWLERPDQSVAANLAVWYDIAKPGREGTKWLKDMRQWWRRVGRELEMPVDSVSGATRPVGEHALRFSADAAPLKDLAPGSYQIVVEAAREVGGREIVRLPLSWPAGEPGAKEVRGAEELGRVAVTLTP</sequence>
<dbReference type="EMBL" id="LABY01000030">
    <property type="protein sequence ID" value="KMO41604.1"/>
    <property type="molecule type" value="Genomic_DNA"/>
</dbReference>
<proteinExistence type="predicted"/>
<feature type="chain" id="PRO_5005281819" description="DUF2271 domain-containing protein" evidence="1">
    <location>
        <begin position="20"/>
        <end position="170"/>
    </location>
</feature>
<organism evidence="2 3">
    <name type="scientific">Methylobacterium variabile</name>
    <dbReference type="NCBI Taxonomy" id="298794"/>
    <lineage>
        <taxon>Bacteria</taxon>
        <taxon>Pseudomonadati</taxon>
        <taxon>Pseudomonadota</taxon>
        <taxon>Alphaproteobacteria</taxon>
        <taxon>Hyphomicrobiales</taxon>
        <taxon>Methylobacteriaceae</taxon>
        <taxon>Methylobacterium</taxon>
    </lineage>
</organism>
<dbReference type="PATRIC" id="fig|298794.3.peg.4745"/>
<dbReference type="InterPro" id="IPR014469">
    <property type="entry name" value="DUF2271"/>
</dbReference>
<keyword evidence="3" id="KW-1185">Reference proteome</keyword>
<dbReference type="Proteomes" id="UP000035955">
    <property type="component" value="Unassembled WGS sequence"/>
</dbReference>
<accession>A0A0J6T6K6</accession>
<name>A0A0J6T6K6_9HYPH</name>
<evidence type="ECO:0000256" key="1">
    <source>
        <dbReference type="SAM" id="SignalP"/>
    </source>
</evidence>
<gene>
    <name evidence="2" type="ORF">VQ02_05375</name>
</gene>
<protein>
    <recommendedName>
        <fullName evidence="4">DUF2271 domain-containing protein</fullName>
    </recommendedName>
</protein>
<dbReference type="AlphaFoldDB" id="A0A0J6T6K6"/>
<reference evidence="2 3" key="1">
    <citation type="submission" date="2015-03" db="EMBL/GenBank/DDBJ databases">
        <title>Genome sequencing of Methylobacterium variabile DSM 16961.</title>
        <authorList>
            <person name="Chaudhry V."/>
            <person name="Patil P.B."/>
        </authorList>
    </citation>
    <scope>NUCLEOTIDE SEQUENCE [LARGE SCALE GENOMIC DNA]</scope>
    <source>
        <strain evidence="2 3">DSM 16961</strain>
    </source>
</reference>
<evidence type="ECO:0000313" key="3">
    <source>
        <dbReference type="Proteomes" id="UP000035955"/>
    </source>
</evidence>
<feature type="signal peptide" evidence="1">
    <location>
        <begin position="1"/>
        <end position="19"/>
    </location>
</feature>
<dbReference type="PIRSF" id="PIRSF014995">
    <property type="entry name" value="UCP014995"/>
    <property type="match status" value="1"/>
</dbReference>
<comment type="caution">
    <text evidence="2">The sequence shown here is derived from an EMBL/GenBank/DDBJ whole genome shotgun (WGS) entry which is preliminary data.</text>
</comment>
<dbReference type="Pfam" id="PF10029">
    <property type="entry name" value="DUF2271"/>
    <property type="match status" value="1"/>
</dbReference>